<evidence type="ECO:0000259" key="7">
    <source>
        <dbReference type="Pfam" id="PF01509"/>
    </source>
</evidence>
<dbReference type="InterPro" id="IPR020103">
    <property type="entry name" value="PsdUridine_synth_cat_dom_sf"/>
</dbReference>
<dbReference type="OrthoDB" id="9802309at2"/>
<dbReference type="NCBIfam" id="TIGR00431">
    <property type="entry name" value="TruB"/>
    <property type="match status" value="1"/>
</dbReference>
<keyword evidence="3 5" id="KW-0819">tRNA processing</keyword>
<comment type="similarity">
    <text evidence="2 5">Belongs to the pseudouridine synthase TruB family. Type 1 subfamily.</text>
</comment>
<comment type="catalytic activity">
    <reaction evidence="1 5">
        <text>uridine(55) in tRNA = pseudouridine(55) in tRNA</text>
        <dbReference type="Rhea" id="RHEA:42532"/>
        <dbReference type="Rhea" id="RHEA-COMP:10101"/>
        <dbReference type="Rhea" id="RHEA-COMP:10102"/>
        <dbReference type="ChEBI" id="CHEBI:65314"/>
        <dbReference type="ChEBI" id="CHEBI:65315"/>
        <dbReference type="EC" id="5.4.99.25"/>
    </reaction>
</comment>
<dbReference type="Pfam" id="PF09142">
    <property type="entry name" value="TruB_C"/>
    <property type="match status" value="1"/>
</dbReference>
<dbReference type="SUPFAM" id="SSF88697">
    <property type="entry name" value="PUA domain-like"/>
    <property type="match status" value="1"/>
</dbReference>
<dbReference type="RefSeq" id="WP_122191957.1">
    <property type="nucleotide sequence ID" value="NZ_RFFH01000028.1"/>
</dbReference>
<dbReference type="InterPro" id="IPR032819">
    <property type="entry name" value="TruB_C"/>
</dbReference>
<proteinExistence type="inferred from homology"/>
<dbReference type="GO" id="GO:1990481">
    <property type="term" value="P:mRNA pseudouridine synthesis"/>
    <property type="evidence" value="ECO:0007669"/>
    <property type="project" value="TreeGrafter"/>
</dbReference>
<dbReference type="CDD" id="cd02573">
    <property type="entry name" value="PseudoU_synth_EcTruB"/>
    <property type="match status" value="1"/>
</dbReference>
<evidence type="ECO:0000256" key="3">
    <source>
        <dbReference type="ARBA" id="ARBA00022694"/>
    </source>
</evidence>
<evidence type="ECO:0000256" key="2">
    <source>
        <dbReference type="ARBA" id="ARBA00005642"/>
    </source>
</evidence>
<dbReference type="Pfam" id="PF16198">
    <property type="entry name" value="TruB_C_2"/>
    <property type="match status" value="1"/>
</dbReference>
<organism evidence="10 11">
    <name type="scientific">Nocardia stercoris</name>
    <dbReference type="NCBI Taxonomy" id="2483361"/>
    <lineage>
        <taxon>Bacteria</taxon>
        <taxon>Bacillati</taxon>
        <taxon>Actinomycetota</taxon>
        <taxon>Actinomycetes</taxon>
        <taxon>Mycobacteriales</taxon>
        <taxon>Nocardiaceae</taxon>
        <taxon>Nocardia</taxon>
    </lineage>
</organism>
<feature type="region of interest" description="Disordered" evidence="6">
    <location>
        <begin position="174"/>
        <end position="200"/>
    </location>
</feature>
<dbReference type="InterPro" id="IPR002501">
    <property type="entry name" value="PsdUridine_synth_N"/>
</dbReference>
<dbReference type="EMBL" id="RFFH01000028">
    <property type="protein sequence ID" value="RMI27913.1"/>
    <property type="molecule type" value="Genomic_DNA"/>
</dbReference>
<comment type="function">
    <text evidence="5">Responsible for synthesis of pseudouridine from uracil-55 in the psi GC loop of transfer RNAs.</text>
</comment>
<dbReference type="Gene3D" id="2.30.130.10">
    <property type="entry name" value="PUA domain"/>
    <property type="match status" value="1"/>
</dbReference>
<evidence type="ECO:0000256" key="1">
    <source>
        <dbReference type="ARBA" id="ARBA00000385"/>
    </source>
</evidence>
<dbReference type="InterPro" id="IPR015225">
    <property type="entry name" value="tRNA_psdUridine_synth_fam2_C"/>
</dbReference>
<reference evidence="10 11" key="1">
    <citation type="submission" date="2018-10" db="EMBL/GenBank/DDBJ databases">
        <title>Isolation from cow dung.</title>
        <authorList>
            <person name="Ling L."/>
        </authorList>
    </citation>
    <scope>NUCLEOTIDE SEQUENCE [LARGE SCALE GENOMIC DNA]</scope>
    <source>
        <strain evidence="10 11">NEAU-LL90</strain>
    </source>
</reference>
<dbReference type="EC" id="5.4.99.25" evidence="5"/>
<evidence type="ECO:0000313" key="11">
    <source>
        <dbReference type="Proteomes" id="UP000279275"/>
    </source>
</evidence>
<feature type="domain" description="tRNA pseudouridylate synthase B C-terminal" evidence="9">
    <location>
        <begin position="223"/>
        <end position="263"/>
    </location>
</feature>
<dbReference type="PANTHER" id="PTHR13767">
    <property type="entry name" value="TRNA-PSEUDOURIDINE SYNTHASE"/>
    <property type="match status" value="1"/>
</dbReference>
<sequence>MAERLPPLVDALGGLLVIDKDGGMTSHDVVGRCRKILRTRKIGHAGTLDPMATGVLVLGVERATKMLGLLMLTTKSYSATIRLGQSTVTDDAEGEVVSTTSAGHLTDAEIASVITTLTGDIQQVPATVSAIKVNGERAYARARAGEDVQLAARPVTVSRFEVLARRDVDAELGPQSDGVAAASRAGGPAGEAAVADDRESPSGPVRFVDLDVEVDCSSGTYIRALARDLGAALDVGGHLTALRRTRVGPFTLEHARTLDQFAADPTLNLDIDTAAALAFPHRTITDAEATVLRDGRWLDPVGITGVHAALTADGRAIALLEEKGKRSSPVMVVRPRGLID</sequence>
<evidence type="ECO:0000259" key="9">
    <source>
        <dbReference type="Pfam" id="PF16198"/>
    </source>
</evidence>
<feature type="domain" description="Pseudouridine synthase II N-terminal" evidence="7">
    <location>
        <begin position="34"/>
        <end position="167"/>
    </location>
</feature>
<evidence type="ECO:0000256" key="5">
    <source>
        <dbReference type="HAMAP-Rule" id="MF_01080"/>
    </source>
</evidence>
<evidence type="ECO:0000256" key="4">
    <source>
        <dbReference type="ARBA" id="ARBA00023235"/>
    </source>
</evidence>
<dbReference type="SUPFAM" id="SSF55120">
    <property type="entry name" value="Pseudouridine synthase"/>
    <property type="match status" value="1"/>
</dbReference>
<evidence type="ECO:0000313" key="10">
    <source>
        <dbReference type="EMBL" id="RMI27913.1"/>
    </source>
</evidence>
<dbReference type="GO" id="GO:0160148">
    <property type="term" value="F:tRNA pseudouridine(55) synthase activity"/>
    <property type="evidence" value="ECO:0007669"/>
    <property type="project" value="UniProtKB-EC"/>
</dbReference>
<dbReference type="Pfam" id="PF01509">
    <property type="entry name" value="TruB_N"/>
    <property type="match status" value="1"/>
</dbReference>
<dbReference type="GO" id="GO:0031119">
    <property type="term" value="P:tRNA pseudouridine synthesis"/>
    <property type="evidence" value="ECO:0007669"/>
    <property type="project" value="UniProtKB-UniRule"/>
</dbReference>
<dbReference type="HAMAP" id="MF_01080">
    <property type="entry name" value="TruB_bact"/>
    <property type="match status" value="1"/>
</dbReference>
<feature type="active site" description="Nucleophile" evidence="5">
    <location>
        <position position="49"/>
    </location>
</feature>
<dbReference type="Proteomes" id="UP000279275">
    <property type="component" value="Unassembled WGS sequence"/>
</dbReference>
<dbReference type="InterPro" id="IPR036974">
    <property type="entry name" value="PUA_sf"/>
</dbReference>
<feature type="domain" description="tRNA pseudouridine synthase II TruB subfamily 2 C-terminal" evidence="8">
    <location>
        <begin position="279"/>
        <end position="334"/>
    </location>
</feature>
<dbReference type="PANTHER" id="PTHR13767:SF2">
    <property type="entry name" value="PSEUDOURIDYLATE SYNTHASE TRUB1"/>
    <property type="match status" value="1"/>
</dbReference>
<name>A0A3M2KUL1_9NOCA</name>
<dbReference type="AlphaFoldDB" id="A0A3M2KUL1"/>
<protein>
    <recommendedName>
        <fullName evidence="5">tRNA pseudouridine synthase B</fullName>
        <ecNumber evidence="5">5.4.99.25</ecNumber>
    </recommendedName>
    <alternativeName>
        <fullName evidence="5">tRNA pseudouridine(55) synthase</fullName>
        <shortName evidence="5">Psi55 synthase</shortName>
    </alternativeName>
    <alternativeName>
        <fullName evidence="5">tRNA pseudouridylate synthase</fullName>
    </alternativeName>
    <alternativeName>
        <fullName evidence="5">tRNA-uridine isomerase</fullName>
    </alternativeName>
</protein>
<comment type="caution">
    <text evidence="10">The sequence shown here is derived from an EMBL/GenBank/DDBJ whole genome shotgun (WGS) entry which is preliminary data.</text>
</comment>
<dbReference type="Gene3D" id="3.30.2350.10">
    <property type="entry name" value="Pseudouridine synthase"/>
    <property type="match status" value="1"/>
</dbReference>
<accession>A0A3M2KUL1</accession>
<dbReference type="GO" id="GO:0003723">
    <property type="term" value="F:RNA binding"/>
    <property type="evidence" value="ECO:0007669"/>
    <property type="project" value="InterPro"/>
</dbReference>
<evidence type="ECO:0000256" key="6">
    <source>
        <dbReference type="SAM" id="MobiDB-lite"/>
    </source>
</evidence>
<gene>
    <name evidence="5 10" type="primary">truB</name>
    <name evidence="10" type="ORF">EBN03_32255</name>
</gene>
<keyword evidence="4 5" id="KW-0413">Isomerase</keyword>
<evidence type="ECO:0000259" key="8">
    <source>
        <dbReference type="Pfam" id="PF09142"/>
    </source>
</evidence>
<dbReference type="InterPro" id="IPR015947">
    <property type="entry name" value="PUA-like_sf"/>
</dbReference>
<keyword evidence="11" id="KW-1185">Reference proteome</keyword>
<dbReference type="InterPro" id="IPR014780">
    <property type="entry name" value="tRNA_psdUridine_synth_TruB"/>
</dbReference>